<evidence type="ECO:0000256" key="15">
    <source>
        <dbReference type="ARBA" id="ARBA00051245"/>
    </source>
</evidence>
<evidence type="ECO:0000256" key="3">
    <source>
        <dbReference type="ARBA" id="ARBA00008883"/>
    </source>
</evidence>
<feature type="domain" description="Tyrosine-protein kinase G-rich" evidence="20">
    <location>
        <begin position="302"/>
        <end position="375"/>
    </location>
</feature>
<evidence type="ECO:0000313" key="22">
    <source>
        <dbReference type="Proteomes" id="UP000292423"/>
    </source>
</evidence>
<dbReference type="PANTHER" id="PTHR32309">
    <property type="entry name" value="TYROSINE-PROTEIN KINASE"/>
    <property type="match status" value="1"/>
</dbReference>
<dbReference type="InterPro" id="IPR050445">
    <property type="entry name" value="Bact_polysacc_biosynth/exp"/>
</dbReference>
<dbReference type="Gene3D" id="3.40.50.300">
    <property type="entry name" value="P-loop containing nucleotide triphosphate hydrolases"/>
    <property type="match status" value="1"/>
</dbReference>
<comment type="caution">
    <text evidence="21">The sequence shown here is derived from an EMBL/GenBank/DDBJ whole genome shotgun (WGS) entry which is preliminary data.</text>
</comment>
<dbReference type="InterPro" id="IPR003856">
    <property type="entry name" value="LPS_length_determ_N"/>
</dbReference>
<comment type="subcellular location">
    <subcellularLocation>
        <location evidence="1">Cell inner membrane</location>
        <topology evidence="1">Multi-pass membrane protein</topology>
    </subcellularLocation>
</comment>
<evidence type="ECO:0000256" key="16">
    <source>
        <dbReference type="SAM" id="Coils"/>
    </source>
</evidence>
<evidence type="ECO:0000256" key="1">
    <source>
        <dbReference type="ARBA" id="ARBA00004429"/>
    </source>
</evidence>
<accession>A0A4Q7ZAK4</accession>
<dbReference type="InterPro" id="IPR005702">
    <property type="entry name" value="Wzc-like_C"/>
</dbReference>
<dbReference type="InterPro" id="IPR027417">
    <property type="entry name" value="P-loop_NTPase"/>
</dbReference>
<dbReference type="CDD" id="cd05387">
    <property type="entry name" value="BY-kinase"/>
    <property type="match status" value="1"/>
</dbReference>
<dbReference type="EC" id="2.7.10.2" evidence="4"/>
<feature type="coiled-coil region" evidence="16">
    <location>
        <begin position="271"/>
        <end position="308"/>
    </location>
</feature>
<keyword evidence="22" id="KW-1185">Reference proteome</keyword>
<dbReference type="InterPro" id="IPR032807">
    <property type="entry name" value="GNVR"/>
</dbReference>
<feature type="domain" description="AAA" evidence="19">
    <location>
        <begin position="464"/>
        <end position="579"/>
    </location>
</feature>
<dbReference type="AlphaFoldDB" id="A0A4Q7ZAK4"/>
<evidence type="ECO:0000256" key="7">
    <source>
        <dbReference type="ARBA" id="ARBA00022679"/>
    </source>
</evidence>
<dbReference type="GO" id="GO:0005886">
    <property type="term" value="C:plasma membrane"/>
    <property type="evidence" value="ECO:0007669"/>
    <property type="project" value="UniProtKB-SubCell"/>
</dbReference>
<evidence type="ECO:0000256" key="5">
    <source>
        <dbReference type="ARBA" id="ARBA00022475"/>
    </source>
</evidence>
<keyword evidence="10" id="KW-0418">Kinase</keyword>
<keyword evidence="12 17" id="KW-1133">Transmembrane helix</keyword>
<evidence type="ECO:0000256" key="9">
    <source>
        <dbReference type="ARBA" id="ARBA00022741"/>
    </source>
</evidence>
<evidence type="ECO:0000256" key="17">
    <source>
        <dbReference type="SAM" id="Phobius"/>
    </source>
</evidence>
<keyword evidence="16" id="KW-0175">Coiled coil</keyword>
<keyword evidence="13 17" id="KW-0472">Membrane</keyword>
<feature type="domain" description="Polysaccharide chain length determinant N-terminal" evidence="18">
    <location>
        <begin position="1"/>
        <end position="92"/>
    </location>
</feature>
<evidence type="ECO:0000256" key="2">
    <source>
        <dbReference type="ARBA" id="ARBA00007316"/>
    </source>
</evidence>
<evidence type="ECO:0000256" key="10">
    <source>
        <dbReference type="ARBA" id="ARBA00022777"/>
    </source>
</evidence>
<comment type="similarity">
    <text evidence="2">Belongs to the CpsD/CapB family.</text>
</comment>
<dbReference type="Proteomes" id="UP000292423">
    <property type="component" value="Unassembled WGS sequence"/>
</dbReference>
<dbReference type="InterPro" id="IPR025669">
    <property type="entry name" value="AAA_dom"/>
</dbReference>
<keyword evidence="14" id="KW-0829">Tyrosine-protein kinase</keyword>
<dbReference type="EMBL" id="SHKX01000010">
    <property type="protein sequence ID" value="RZU47590.1"/>
    <property type="molecule type" value="Genomic_DNA"/>
</dbReference>
<dbReference type="SUPFAM" id="SSF52540">
    <property type="entry name" value="P-loop containing nucleoside triphosphate hydrolases"/>
    <property type="match status" value="1"/>
</dbReference>
<dbReference type="Pfam" id="PF13807">
    <property type="entry name" value="GNVR"/>
    <property type="match status" value="1"/>
</dbReference>
<evidence type="ECO:0000256" key="11">
    <source>
        <dbReference type="ARBA" id="ARBA00022840"/>
    </source>
</evidence>
<dbReference type="Pfam" id="PF13614">
    <property type="entry name" value="AAA_31"/>
    <property type="match status" value="1"/>
</dbReference>
<dbReference type="GO" id="GO:0005524">
    <property type="term" value="F:ATP binding"/>
    <property type="evidence" value="ECO:0007669"/>
    <property type="project" value="UniProtKB-KW"/>
</dbReference>
<keyword evidence="7" id="KW-0808">Transferase</keyword>
<organism evidence="21 22">
    <name type="scientific">Fluviicoccus keumensis</name>
    <dbReference type="NCBI Taxonomy" id="1435465"/>
    <lineage>
        <taxon>Bacteria</taxon>
        <taxon>Pseudomonadati</taxon>
        <taxon>Pseudomonadota</taxon>
        <taxon>Gammaproteobacteria</taxon>
        <taxon>Moraxellales</taxon>
        <taxon>Moraxellaceae</taxon>
        <taxon>Fluviicoccus</taxon>
    </lineage>
</organism>
<evidence type="ECO:0000256" key="4">
    <source>
        <dbReference type="ARBA" id="ARBA00011903"/>
    </source>
</evidence>
<dbReference type="GO" id="GO:0042802">
    <property type="term" value="F:identical protein binding"/>
    <property type="evidence" value="ECO:0007669"/>
    <property type="project" value="UniProtKB-ARBA"/>
</dbReference>
<keyword evidence="9" id="KW-0547">Nucleotide-binding</keyword>
<evidence type="ECO:0000256" key="14">
    <source>
        <dbReference type="ARBA" id="ARBA00023137"/>
    </source>
</evidence>
<reference evidence="21 22" key="1">
    <citation type="submission" date="2019-02" db="EMBL/GenBank/DDBJ databases">
        <title>Genomic Encyclopedia of Type Strains, Phase IV (KMG-IV): sequencing the most valuable type-strain genomes for metagenomic binning, comparative biology and taxonomic classification.</title>
        <authorList>
            <person name="Goeker M."/>
        </authorList>
    </citation>
    <scope>NUCLEOTIDE SEQUENCE [LARGE SCALE GENOMIC DNA]</scope>
    <source>
        <strain evidence="21 22">DSM 105135</strain>
    </source>
</reference>
<evidence type="ECO:0000256" key="6">
    <source>
        <dbReference type="ARBA" id="ARBA00022519"/>
    </source>
</evidence>
<dbReference type="Pfam" id="PF02706">
    <property type="entry name" value="Wzz"/>
    <property type="match status" value="1"/>
</dbReference>
<keyword evidence="5" id="KW-1003">Cell membrane</keyword>
<evidence type="ECO:0000313" key="21">
    <source>
        <dbReference type="EMBL" id="RZU47590.1"/>
    </source>
</evidence>
<name>A0A4Q7ZAK4_9GAMM</name>
<comment type="catalytic activity">
    <reaction evidence="15">
        <text>L-tyrosyl-[protein] + ATP = O-phospho-L-tyrosyl-[protein] + ADP + H(+)</text>
        <dbReference type="Rhea" id="RHEA:10596"/>
        <dbReference type="Rhea" id="RHEA-COMP:10136"/>
        <dbReference type="Rhea" id="RHEA-COMP:20101"/>
        <dbReference type="ChEBI" id="CHEBI:15378"/>
        <dbReference type="ChEBI" id="CHEBI:30616"/>
        <dbReference type="ChEBI" id="CHEBI:46858"/>
        <dbReference type="ChEBI" id="CHEBI:61978"/>
        <dbReference type="ChEBI" id="CHEBI:456216"/>
        <dbReference type="EC" id="2.7.10.2"/>
    </reaction>
</comment>
<dbReference type="PANTHER" id="PTHR32309:SF13">
    <property type="entry name" value="FERRIC ENTEROBACTIN TRANSPORT PROTEIN FEPE"/>
    <property type="match status" value="1"/>
</dbReference>
<keyword evidence="8 17" id="KW-0812">Transmembrane</keyword>
<evidence type="ECO:0000259" key="19">
    <source>
        <dbReference type="Pfam" id="PF13614"/>
    </source>
</evidence>
<dbReference type="NCBIfam" id="TIGR01007">
    <property type="entry name" value="eps_fam"/>
    <property type="match status" value="1"/>
</dbReference>
<protein>
    <recommendedName>
        <fullName evidence="4">non-specific protein-tyrosine kinase</fullName>
        <ecNumber evidence="4">2.7.10.2</ecNumber>
    </recommendedName>
</protein>
<keyword evidence="11" id="KW-0067">ATP-binding</keyword>
<evidence type="ECO:0000256" key="8">
    <source>
        <dbReference type="ARBA" id="ARBA00022692"/>
    </source>
</evidence>
<dbReference type="FunFam" id="3.40.50.300:FF:000527">
    <property type="entry name" value="Tyrosine-protein kinase etk"/>
    <property type="match status" value="1"/>
</dbReference>
<evidence type="ECO:0000259" key="18">
    <source>
        <dbReference type="Pfam" id="PF02706"/>
    </source>
</evidence>
<evidence type="ECO:0000256" key="12">
    <source>
        <dbReference type="ARBA" id="ARBA00022989"/>
    </source>
</evidence>
<proteinExistence type="inferred from homology"/>
<gene>
    <name evidence="21" type="ORF">EV700_0554</name>
</gene>
<feature type="transmembrane region" description="Helical" evidence="17">
    <location>
        <begin position="15"/>
        <end position="33"/>
    </location>
</feature>
<comment type="similarity">
    <text evidence="3">Belongs to the etk/wzc family.</text>
</comment>
<sequence>MDIKQYLNVLRRYKWGILGLCLSVTLAVVFLVFSMRPIYSASTTLLIEQKQSKVVASIDDWSSGDMTSKEYLQTQFEVLKSRDLAERVVRELRIAEQPEYAVAGEPGEGTALFDWRSFLPQGHQKSIAPSEEDKFNLLVSRFIKHLSIEPVRNTQLVRISFESADPRLAANVANAMARAYIASQMEVRLAMTEQAASWLASRLGVLKNNLELSAKNLQDYREKNNLIDTGVSGGIFAITSSQIQELNQRLVAAQFNESQVSRRYGAKHPAAQQARIDVSEAEKALHSAKDAAMEVAKRQFRLQELEREVDANRALYDAFFTRIKEANESLQLETSNARVIDLAKTPSVPVKPQKGLIIGLAAVLSLFLAAGIAFLLDYLDTTFKDPEEVERKLGVSMLGMVPFVVTRKPKRRKPGDSKQPIMFLDAKMSGYAEAIRTIRTSVVLSGIDKSHKTILLTSSVPSEGKTTTSINLAVALGQMEKVLLIDADMRRPSIGKTLDIPANSPGLANMVTGTAELDDCILHMEDANIDILTAGLVPPNPLELLSSHRFAELLRSLCERYDRIIIDSAPALLVSDSLVISRIVDAVLYVVRSDATSHGTARSGIARMKAANAPLIGVVLNKVNMRRAAQYYGAYTGYYNYGYSYGYGSRKAPDASEGD</sequence>
<keyword evidence="6" id="KW-0997">Cell inner membrane</keyword>
<dbReference type="GO" id="GO:0004715">
    <property type="term" value="F:non-membrane spanning protein tyrosine kinase activity"/>
    <property type="evidence" value="ECO:0007669"/>
    <property type="project" value="UniProtKB-EC"/>
</dbReference>
<evidence type="ECO:0000259" key="20">
    <source>
        <dbReference type="Pfam" id="PF13807"/>
    </source>
</evidence>
<evidence type="ECO:0000256" key="13">
    <source>
        <dbReference type="ARBA" id="ARBA00023136"/>
    </source>
</evidence>